<feature type="transmembrane region" description="Helical" evidence="1">
    <location>
        <begin position="54"/>
        <end position="79"/>
    </location>
</feature>
<keyword evidence="4" id="KW-1185">Reference proteome</keyword>
<keyword evidence="1" id="KW-1133">Transmembrane helix</keyword>
<reference evidence="3 4" key="1">
    <citation type="journal article" date="2014" name="MBio">
        <title>The Ordospora colligata genome; evolution of extreme reduction in microsporidia and host-to-parasite horizontal gene transfer.</title>
        <authorList>
            <person name="Pombert J.-F."/>
            <person name="Haag K.L."/>
            <person name="Beidas S."/>
            <person name="Ebert D."/>
            <person name="Keeling P.J."/>
        </authorList>
    </citation>
    <scope>NUCLEOTIDE SEQUENCE [LARGE SCALE GENOMIC DNA]</scope>
    <source>
        <strain evidence="3 4">OC4</strain>
    </source>
</reference>
<dbReference type="OrthoDB" id="2191834at2759"/>
<dbReference type="HOGENOM" id="CLU_1948793_0_0_1"/>
<dbReference type="Proteomes" id="UP000031056">
    <property type="component" value="Unassembled WGS sequence"/>
</dbReference>
<accession>A0A0B2UHN2</accession>
<dbReference type="InParanoid" id="A0A0B2UHN2"/>
<comment type="caution">
    <text evidence="3">The sequence shown here is derived from an EMBL/GenBank/DDBJ whole genome shotgun (WGS) entry which is preliminary data.</text>
</comment>
<evidence type="ECO:0000313" key="3">
    <source>
        <dbReference type="EMBL" id="KHN68823.1"/>
    </source>
</evidence>
<feature type="chain" id="PRO_5002094888" evidence="2">
    <location>
        <begin position="27"/>
        <end position="130"/>
    </location>
</feature>
<dbReference type="RefSeq" id="XP_014562865.1">
    <property type="nucleotide sequence ID" value="XM_014707379.1"/>
</dbReference>
<dbReference type="EMBL" id="JOKQ01000012">
    <property type="protein sequence ID" value="KHN68823.1"/>
    <property type="molecule type" value="Genomic_DNA"/>
</dbReference>
<dbReference type="InterPro" id="IPR003377">
    <property type="entry name" value="Cornichon"/>
</dbReference>
<keyword evidence="1" id="KW-0472">Membrane</keyword>
<dbReference type="SMART" id="SM01398">
    <property type="entry name" value="Cornichon"/>
    <property type="match status" value="1"/>
</dbReference>
<dbReference type="AlphaFoldDB" id="A0A0B2UHN2"/>
<evidence type="ECO:0000313" key="4">
    <source>
        <dbReference type="Proteomes" id="UP000031056"/>
    </source>
</evidence>
<dbReference type="GeneID" id="26262559"/>
<keyword evidence="2" id="KW-0732">Signal</keyword>
<dbReference type="GO" id="GO:0016192">
    <property type="term" value="P:vesicle-mediated transport"/>
    <property type="evidence" value="ECO:0007669"/>
    <property type="project" value="InterPro"/>
</dbReference>
<name>A0A0B2UHN2_9MICR</name>
<feature type="signal peptide" evidence="2">
    <location>
        <begin position="1"/>
        <end position="26"/>
    </location>
</feature>
<evidence type="ECO:0000256" key="1">
    <source>
        <dbReference type="SAM" id="Phobius"/>
    </source>
</evidence>
<gene>
    <name evidence="3" type="ORF">M896_120420</name>
</gene>
<proteinExistence type="predicted"/>
<evidence type="ECO:0000256" key="2">
    <source>
        <dbReference type="SAM" id="SignalP"/>
    </source>
</evidence>
<sequence length="130" mass="14595">MGFVGNLVCLGASALLAVLEFHKIDAILNAENKRGSSYDASYRLEKLSKTETNILGLLLVMQLLSPSIVSLIIVLLFVYKIQRRGFDCAVSALNFFELKRNLKVEVACKLCFHALLMYRYSRVLLSAIHK</sequence>
<dbReference type="Pfam" id="PF03311">
    <property type="entry name" value="Cornichon"/>
    <property type="match status" value="1"/>
</dbReference>
<protein>
    <submittedName>
        <fullName evidence="3">Uncharacterized protein</fullName>
    </submittedName>
</protein>
<keyword evidence="1" id="KW-0812">Transmembrane</keyword>
<organism evidence="3 4">
    <name type="scientific">Ordospora colligata OC4</name>
    <dbReference type="NCBI Taxonomy" id="1354746"/>
    <lineage>
        <taxon>Eukaryota</taxon>
        <taxon>Fungi</taxon>
        <taxon>Fungi incertae sedis</taxon>
        <taxon>Microsporidia</taxon>
        <taxon>Ordosporidae</taxon>
        <taxon>Ordospora</taxon>
    </lineage>
</organism>
<dbReference type="VEuPathDB" id="MicrosporidiaDB:M896_120420"/>